<sequence length="41" mass="4642">MEGDNQHQLSLSPSLKKAFLTLITIAEFKRLVKRLQSSSLI</sequence>
<comment type="caution">
    <text evidence="1">The sequence shown here is derived from an EMBL/GenBank/DDBJ whole genome shotgun (WGS) entry which is preliminary data.</text>
</comment>
<gene>
    <name evidence="1" type="ORF">HMPREF1557_01356</name>
</gene>
<evidence type="ECO:0000313" key="2">
    <source>
        <dbReference type="Proteomes" id="UP000016617"/>
    </source>
</evidence>
<reference evidence="1 2" key="1">
    <citation type="submission" date="2013-06" db="EMBL/GenBank/DDBJ databases">
        <authorList>
            <person name="Weinstock G."/>
            <person name="Sodergren E."/>
            <person name="Lobos E.A."/>
            <person name="Fulton L."/>
            <person name="Fulton R."/>
            <person name="Courtney L."/>
            <person name="Fronick C."/>
            <person name="O'Laughlin M."/>
            <person name="Godfrey J."/>
            <person name="Wilson R.M."/>
            <person name="Miner T."/>
            <person name="Farmer C."/>
            <person name="Delehaunty K."/>
            <person name="Cordes M."/>
            <person name="Minx P."/>
            <person name="Tomlinson C."/>
            <person name="Chen J."/>
            <person name="Wollam A."/>
            <person name="Pepin K.H."/>
            <person name="Bhonagiri V."/>
            <person name="Zhang X."/>
            <person name="Warren W."/>
            <person name="Mitreva M."/>
            <person name="Mardis E.R."/>
            <person name="Wilson R.K."/>
        </authorList>
    </citation>
    <scope>NUCLEOTIDE SEQUENCE [LARGE SCALE GENOMIC DNA]</scope>
    <source>
        <strain evidence="1 2">W1703</strain>
    </source>
</reference>
<name>U2IPK5_9STRE</name>
<dbReference type="AlphaFoldDB" id="U2IPK5"/>
<dbReference type="EMBL" id="AWVA01000082">
    <property type="protein sequence ID" value="ERJ75841.1"/>
    <property type="molecule type" value="Genomic_DNA"/>
</dbReference>
<evidence type="ECO:0000313" key="1">
    <source>
        <dbReference type="EMBL" id="ERJ75841.1"/>
    </source>
</evidence>
<dbReference type="Proteomes" id="UP000016617">
    <property type="component" value="Unassembled WGS sequence"/>
</dbReference>
<dbReference type="HOGENOM" id="CLU_3277548_0_0_9"/>
<protein>
    <submittedName>
        <fullName evidence="1">Uncharacterized protein</fullName>
    </submittedName>
</protein>
<organism evidence="1 2">
    <name type="scientific">Streptococcus sobrinus W1703</name>
    <dbReference type="NCBI Taxonomy" id="1227275"/>
    <lineage>
        <taxon>Bacteria</taxon>
        <taxon>Bacillati</taxon>
        <taxon>Bacillota</taxon>
        <taxon>Bacilli</taxon>
        <taxon>Lactobacillales</taxon>
        <taxon>Streptococcaceae</taxon>
        <taxon>Streptococcus</taxon>
    </lineage>
</organism>
<accession>U2IPK5</accession>
<proteinExistence type="predicted"/>